<dbReference type="OMA" id="DMDEHVR"/>
<dbReference type="Proteomes" id="UP000295192">
    <property type="component" value="Unassembled WGS sequence"/>
</dbReference>
<sequence>MSYNGVYDDIEDFLNCARPHHYEQYRQPEPIAEPNESFYVHIKDATAQYFPACLLSFRRRFDAKSREQKYQRAINRRHEILRERVDRLTERLAKVAKQTADCLAKRDNALLALRRHIVKDMQDHVKRREHCTARRVIKLKRHNEQVQRCCQLLRYGLYLTRIAKQYEQNRRKRIGIF</sequence>
<dbReference type="KEGG" id="dnv:108658703"/>
<evidence type="ECO:0000256" key="1">
    <source>
        <dbReference type="SAM" id="Coils"/>
    </source>
</evidence>
<evidence type="ECO:0000313" key="3">
    <source>
        <dbReference type="Proteomes" id="UP000295192"/>
    </source>
</evidence>
<organism evidence="2 3">
    <name type="scientific">Drosophila navojoa</name>
    <name type="common">Fruit fly</name>
    <dbReference type="NCBI Taxonomy" id="7232"/>
    <lineage>
        <taxon>Eukaryota</taxon>
        <taxon>Metazoa</taxon>
        <taxon>Ecdysozoa</taxon>
        <taxon>Arthropoda</taxon>
        <taxon>Hexapoda</taxon>
        <taxon>Insecta</taxon>
        <taxon>Pterygota</taxon>
        <taxon>Neoptera</taxon>
        <taxon>Endopterygota</taxon>
        <taxon>Diptera</taxon>
        <taxon>Brachycera</taxon>
        <taxon>Muscomorpha</taxon>
        <taxon>Ephydroidea</taxon>
        <taxon>Drosophilidae</taxon>
        <taxon>Drosophila</taxon>
    </lineage>
</organism>
<dbReference type="OrthoDB" id="7855507at2759"/>
<evidence type="ECO:0000313" key="2">
    <source>
        <dbReference type="EMBL" id="TDG50880.1"/>
    </source>
</evidence>
<feature type="coiled-coil region" evidence="1">
    <location>
        <begin position="71"/>
        <end position="98"/>
    </location>
</feature>
<reference evidence="2 3" key="1">
    <citation type="journal article" date="2019" name="J. Hered.">
        <title>An Improved Genome Assembly for Drosophila navojoa, the Basal Species in the mojavensis Cluster.</title>
        <authorList>
            <person name="Vanderlinde T."/>
            <person name="Dupim E.G."/>
            <person name="Nazario-Yepiz N.O."/>
            <person name="Carvalho A.B."/>
        </authorList>
    </citation>
    <scope>NUCLEOTIDE SEQUENCE [LARGE SCALE GENOMIC DNA]</scope>
    <source>
        <strain evidence="2">Navoj_Jal97</strain>
        <tissue evidence="2">Whole organism</tissue>
    </source>
</reference>
<proteinExistence type="predicted"/>
<keyword evidence="3" id="KW-1185">Reference proteome</keyword>
<protein>
    <submittedName>
        <fullName evidence="2">Uncharacterized protein</fullName>
    </submittedName>
</protein>
<dbReference type="AlphaFoldDB" id="A0A484BS15"/>
<name>A0A484BS15_DRONA</name>
<dbReference type="EMBL" id="LSRL02000012">
    <property type="protein sequence ID" value="TDG50880.1"/>
    <property type="molecule type" value="Genomic_DNA"/>
</dbReference>
<gene>
    <name evidence="2" type="ORF">AWZ03_002535</name>
</gene>
<accession>A0A484BS15</accession>
<keyword evidence="1" id="KW-0175">Coiled coil</keyword>
<comment type="caution">
    <text evidence="2">The sequence shown here is derived from an EMBL/GenBank/DDBJ whole genome shotgun (WGS) entry which is preliminary data.</text>
</comment>